<accession>X1NY49</accession>
<gene>
    <name evidence="1" type="ORF">S06H3_30894</name>
</gene>
<dbReference type="InterPro" id="IPR013785">
    <property type="entry name" value="Aldolase_TIM"/>
</dbReference>
<dbReference type="SUPFAM" id="SSF51395">
    <property type="entry name" value="FMN-linked oxidoreductases"/>
    <property type="match status" value="1"/>
</dbReference>
<reference evidence="1" key="1">
    <citation type="journal article" date="2014" name="Front. Microbiol.">
        <title>High frequency of phylogenetically diverse reductive dehalogenase-homologous genes in deep subseafloor sedimentary metagenomes.</title>
        <authorList>
            <person name="Kawai M."/>
            <person name="Futagami T."/>
            <person name="Toyoda A."/>
            <person name="Takaki Y."/>
            <person name="Nishi S."/>
            <person name="Hori S."/>
            <person name="Arai W."/>
            <person name="Tsubouchi T."/>
            <person name="Morono Y."/>
            <person name="Uchiyama I."/>
            <person name="Ito T."/>
            <person name="Fujiyama A."/>
            <person name="Inagaki F."/>
            <person name="Takami H."/>
        </authorList>
    </citation>
    <scope>NUCLEOTIDE SEQUENCE</scope>
    <source>
        <strain evidence="1">Expedition CK06-06</strain>
    </source>
</reference>
<protein>
    <recommendedName>
        <fullName evidence="2">Dihydroorotate dehydrogenase domain-containing protein</fullName>
    </recommendedName>
</protein>
<organism evidence="1">
    <name type="scientific">marine sediment metagenome</name>
    <dbReference type="NCBI Taxonomy" id="412755"/>
    <lineage>
        <taxon>unclassified sequences</taxon>
        <taxon>metagenomes</taxon>
        <taxon>ecological metagenomes</taxon>
    </lineage>
</organism>
<dbReference type="AlphaFoldDB" id="X1NY49"/>
<evidence type="ECO:0008006" key="2">
    <source>
        <dbReference type="Google" id="ProtNLM"/>
    </source>
</evidence>
<dbReference type="Gene3D" id="3.20.20.70">
    <property type="entry name" value="Aldolase class I"/>
    <property type="match status" value="1"/>
</dbReference>
<proteinExistence type="predicted"/>
<dbReference type="EMBL" id="BARV01018238">
    <property type="protein sequence ID" value="GAI31720.1"/>
    <property type="molecule type" value="Genomic_DNA"/>
</dbReference>
<evidence type="ECO:0000313" key="1">
    <source>
        <dbReference type="EMBL" id="GAI31720.1"/>
    </source>
</evidence>
<name>X1NY49_9ZZZZ</name>
<comment type="caution">
    <text evidence="1">The sequence shown here is derived from an EMBL/GenBank/DDBJ whole genome shotgun (WGS) entry which is preliminary data.</text>
</comment>
<sequence length="54" mass="5911">MNLSVQLAPRHEPGLMLANPVMTASGTFGYGTEYSHLFDIQQLGAIVCKGLYLR</sequence>